<evidence type="ECO:0000313" key="2">
    <source>
        <dbReference type="Proteomes" id="UP000054560"/>
    </source>
</evidence>
<dbReference type="RefSeq" id="XP_014159809.1">
    <property type="nucleotide sequence ID" value="XM_014304334.1"/>
</dbReference>
<accession>A0A0L0GA44</accession>
<gene>
    <name evidence="1" type="ORF">SARC_01945</name>
</gene>
<dbReference type="EMBL" id="KQ241678">
    <property type="protein sequence ID" value="KNC85907.1"/>
    <property type="molecule type" value="Genomic_DNA"/>
</dbReference>
<evidence type="ECO:0000313" key="1">
    <source>
        <dbReference type="EMBL" id="KNC85907.1"/>
    </source>
</evidence>
<dbReference type="AlphaFoldDB" id="A0A0L0GA44"/>
<dbReference type="GeneID" id="25902449"/>
<keyword evidence="2" id="KW-1185">Reference proteome</keyword>
<proteinExistence type="predicted"/>
<reference evidence="1 2" key="1">
    <citation type="submission" date="2011-02" db="EMBL/GenBank/DDBJ databases">
        <title>The Genome Sequence of Sphaeroforma arctica JP610.</title>
        <authorList>
            <consortium name="The Broad Institute Genome Sequencing Platform"/>
            <person name="Russ C."/>
            <person name="Cuomo C."/>
            <person name="Young S.K."/>
            <person name="Zeng Q."/>
            <person name="Gargeya S."/>
            <person name="Alvarado L."/>
            <person name="Berlin A."/>
            <person name="Chapman S.B."/>
            <person name="Chen Z."/>
            <person name="Freedman E."/>
            <person name="Gellesch M."/>
            <person name="Goldberg J."/>
            <person name="Griggs A."/>
            <person name="Gujja S."/>
            <person name="Heilman E."/>
            <person name="Heiman D."/>
            <person name="Howarth C."/>
            <person name="Mehta T."/>
            <person name="Neiman D."/>
            <person name="Pearson M."/>
            <person name="Roberts A."/>
            <person name="Saif S."/>
            <person name="Shea T."/>
            <person name="Shenoy N."/>
            <person name="Sisk P."/>
            <person name="Stolte C."/>
            <person name="Sykes S."/>
            <person name="White J."/>
            <person name="Yandava C."/>
            <person name="Burger G."/>
            <person name="Gray M.W."/>
            <person name="Holland P.W.H."/>
            <person name="King N."/>
            <person name="Lang F.B.F."/>
            <person name="Roger A.J."/>
            <person name="Ruiz-Trillo I."/>
            <person name="Haas B."/>
            <person name="Nusbaum C."/>
            <person name="Birren B."/>
        </authorList>
    </citation>
    <scope>NUCLEOTIDE SEQUENCE [LARGE SCALE GENOMIC DNA]</scope>
    <source>
        <strain evidence="1 2">JP610</strain>
    </source>
</reference>
<name>A0A0L0GA44_9EUKA</name>
<protein>
    <submittedName>
        <fullName evidence="1">Uncharacterized protein</fullName>
    </submittedName>
</protein>
<sequence>MATRDPTAERIDSTHMDRLKKAVQWTFPYMTRAEEFPYDDVDVNRGNKGDMWQRCIEQAVITIATWNGSTFADDARAAVRAQRDAYCIEPDSYGAPVVLVMEAAYDEFGDSNCF</sequence>
<dbReference type="Proteomes" id="UP000054560">
    <property type="component" value="Unassembled WGS sequence"/>
</dbReference>
<organism evidence="1 2">
    <name type="scientific">Sphaeroforma arctica JP610</name>
    <dbReference type="NCBI Taxonomy" id="667725"/>
    <lineage>
        <taxon>Eukaryota</taxon>
        <taxon>Ichthyosporea</taxon>
        <taxon>Ichthyophonida</taxon>
        <taxon>Sphaeroforma</taxon>
    </lineage>
</organism>